<sequence length="451" mass="52406">MRLNKITNTPLIFLLLLCIGCTNRNKIDEIASLTSVPENGMDIIYLLDQHFQNLKNMDPDDSNFEDLTTSINNDIKNTIKKINTPSIIEEIERHYYLKGHDYILALSENKNVGVLSWNTRKGHLKEHIKNLVFHVKNGKVVYTYLKEDSVLYNQVYHLKNEKNKNIYIFHGWGKLSNEKYFYRVDAFSSEGDNFQKEYIFPGNKSSIKSYYKLENLDFESQMDFSIEKDGSLILQPEIWGEKVVYHPLEFDGVMYKYKAVTNNIGDSFDIQSFERSNTFGFINGSELPLTEDIINGIKTFLFKNQFKVTLEQFVDNDYTDISVSLYEADTVRIILDNPTISLIGKKSSFLFFKGSGLTDSWPLYIYDLDNKTMLTKNIAATKIKENELVYTELLKNKPQNSYQNKNCKGHHISGSKHYKIYAFNYVDPNPIIQFKGLSLRCSKENHNRPQI</sequence>
<dbReference type="AlphaFoldDB" id="A0A2Z4LX02"/>
<dbReference type="KEGG" id="spon:HME9304_03275"/>
<dbReference type="EMBL" id="CP030104">
    <property type="protein sequence ID" value="AWX46243.1"/>
    <property type="molecule type" value="Genomic_DNA"/>
</dbReference>
<evidence type="ECO:0000313" key="1">
    <source>
        <dbReference type="EMBL" id="AWX46243.1"/>
    </source>
</evidence>
<accession>A0A2Z4LX02</accession>
<dbReference type="RefSeq" id="WP_112379539.1">
    <property type="nucleotide sequence ID" value="NZ_CP030104.1"/>
</dbReference>
<gene>
    <name evidence="1" type="ORF">HME9304_03275</name>
</gene>
<keyword evidence="2" id="KW-1185">Reference proteome</keyword>
<evidence type="ECO:0000313" key="2">
    <source>
        <dbReference type="Proteomes" id="UP000248536"/>
    </source>
</evidence>
<dbReference type="OrthoDB" id="1454457at2"/>
<name>A0A2Z4LX02_9FLAO</name>
<dbReference type="Proteomes" id="UP000248536">
    <property type="component" value="Chromosome"/>
</dbReference>
<protein>
    <submittedName>
        <fullName evidence="1">Uncharacterized protein</fullName>
    </submittedName>
</protein>
<proteinExistence type="predicted"/>
<reference evidence="1 2" key="1">
    <citation type="submission" date="2018-06" db="EMBL/GenBank/DDBJ databases">
        <title>Spongiibacterium sp. HME9304 Genome sequencing and assembly.</title>
        <authorList>
            <person name="Kang H."/>
            <person name="Kim H."/>
            <person name="Joh K."/>
        </authorList>
    </citation>
    <scope>NUCLEOTIDE SEQUENCE [LARGE SCALE GENOMIC DNA]</scope>
    <source>
        <strain evidence="1 2">HME9304</strain>
    </source>
</reference>
<organism evidence="1 2">
    <name type="scientific">Flagellimonas maritima</name>
    <dbReference type="NCBI Taxonomy" id="1383885"/>
    <lineage>
        <taxon>Bacteria</taxon>
        <taxon>Pseudomonadati</taxon>
        <taxon>Bacteroidota</taxon>
        <taxon>Flavobacteriia</taxon>
        <taxon>Flavobacteriales</taxon>
        <taxon>Flavobacteriaceae</taxon>
        <taxon>Flagellimonas</taxon>
    </lineage>
</organism>